<reference evidence="2" key="1">
    <citation type="submission" date="2022-08" db="EMBL/GenBank/DDBJ databases">
        <authorList>
            <consortium name="DOE Joint Genome Institute"/>
            <person name="Min B."/>
            <person name="Riley R."/>
            <person name="Sierra-Patev S."/>
            <person name="Naranjo-Ortiz M."/>
            <person name="Looney B."/>
            <person name="Konkel Z."/>
            <person name="Slot J.C."/>
            <person name="Sakamoto Y."/>
            <person name="Steenwyk J.L."/>
            <person name="Rokas A."/>
            <person name="Carro J."/>
            <person name="Camarero S."/>
            <person name="Ferreira P."/>
            <person name="Molpeceres G."/>
            <person name="Ruiz-Duenas F.J."/>
            <person name="Serrano A."/>
            <person name="Henrissat B."/>
            <person name="Drula E."/>
            <person name="Hughes K.W."/>
            <person name="Mata J.L."/>
            <person name="Ishikawa N.K."/>
            <person name="Vargas-Isla R."/>
            <person name="Ushijima S."/>
            <person name="Smith C.A."/>
            <person name="Ahrendt S."/>
            <person name="Andreopoulos W."/>
            <person name="He G."/>
            <person name="Labutti K."/>
            <person name="Lipzen A."/>
            <person name="Ng V."/>
            <person name="Sandor L."/>
            <person name="Barry K."/>
            <person name="Martinez A.T."/>
            <person name="Xiao Y."/>
            <person name="Gibbons J.G."/>
            <person name="Terashima K."/>
            <person name="Hibbett D.S."/>
            <person name="Grigoriev I.V."/>
        </authorList>
    </citation>
    <scope>NUCLEOTIDE SEQUENCE</scope>
    <source>
        <strain evidence="2">TFB9207</strain>
    </source>
</reference>
<dbReference type="EMBL" id="MU805985">
    <property type="protein sequence ID" value="KAJ3843098.1"/>
    <property type="molecule type" value="Genomic_DNA"/>
</dbReference>
<dbReference type="AlphaFoldDB" id="A0AA38PHL6"/>
<feature type="compositionally biased region" description="Basic and acidic residues" evidence="1">
    <location>
        <begin position="1"/>
        <end position="12"/>
    </location>
</feature>
<dbReference type="Proteomes" id="UP001163846">
    <property type="component" value="Unassembled WGS sequence"/>
</dbReference>
<feature type="compositionally biased region" description="Polar residues" evidence="1">
    <location>
        <begin position="434"/>
        <end position="450"/>
    </location>
</feature>
<keyword evidence="3" id="KW-1185">Reference proteome</keyword>
<organism evidence="2 3">
    <name type="scientific">Lentinula raphanica</name>
    <dbReference type="NCBI Taxonomy" id="153919"/>
    <lineage>
        <taxon>Eukaryota</taxon>
        <taxon>Fungi</taxon>
        <taxon>Dikarya</taxon>
        <taxon>Basidiomycota</taxon>
        <taxon>Agaricomycotina</taxon>
        <taxon>Agaricomycetes</taxon>
        <taxon>Agaricomycetidae</taxon>
        <taxon>Agaricales</taxon>
        <taxon>Marasmiineae</taxon>
        <taxon>Omphalotaceae</taxon>
        <taxon>Lentinula</taxon>
    </lineage>
</organism>
<evidence type="ECO:0000256" key="1">
    <source>
        <dbReference type="SAM" id="MobiDB-lite"/>
    </source>
</evidence>
<feature type="region of interest" description="Disordered" evidence="1">
    <location>
        <begin position="429"/>
        <end position="450"/>
    </location>
</feature>
<protein>
    <submittedName>
        <fullName evidence="2">Uncharacterized protein</fullName>
    </submittedName>
</protein>
<feature type="region of interest" description="Disordered" evidence="1">
    <location>
        <begin position="1"/>
        <end position="30"/>
    </location>
</feature>
<proteinExistence type="predicted"/>
<accession>A0AA38PHL6</accession>
<feature type="compositionally biased region" description="Basic and acidic residues" evidence="1">
    <location>
        <begin position="499"/>
        <end position="510"/>
    </location>
</feature>
<name>A0AA38PHL6_9AGAR</name>
<evidence type="ECO:0000313" key="2">
    <source>
        <dbReference type="EMBL" id="KAJ3843098.1"/>
    </source>
</evidence>
<comment type="caution">
    <text evidence="2">The sequence shown here is derived from an EMBL/GenBank/DDBJ whole genome shotgun (WGS) entry which is preliminary data.</text>
</comment>
<feature type="region of interest" description="Disordered" evidence="1">
    <location>
        <begin position="479"/>
        <end position="543"/>
    </location>
</feature>
<evidence type="ECO:0000313" key="3">
    <source>
        <dbReference type="Proteomes" id="UP001163846"/>
    </source>
</evidence>
<feature type="region of interest" description="Disordered" evidence="1">
    <location>
        <begin position="368"/>
        <end position="390"/>
    </location>
</feature>
<gene>
    <name evidence="2" type="ORF">F5878DRAFT_707026</name>
</gene>
<sequence>MNNQRTRTDSGRKLGSSPFEDNRHSQYKEIPGGTPIWQLPYFPPLSPDDEFEIHDLELVFDNEKKQTEILARPRAHSLARATYKIQKHTHRHFLGKKHFDILISRLDSWDSIRFRPIQSQSSHTGKSYIALFEAMDQSPRHIHLVPTKCMVLSNTARGGDICLTPYCGPYDPQRNRATQPRNTLGYHFLPLHTTDFEHSPRSPAVPGQHITSPYPVALTKPYSGGGYLLFDAHSRGRADLLSTLYCTGYECRCAPRPGDIVLAELRLSRPATEPEVNVPSWRRLFRERHVSLFMSKRGIDAVFSGSHVNMFVPKSVETHRYSLTSGQAQEIIISLFATSLLAIEHEGLDSKKWSWLLSRQTLELGDSSKDMVHTPHTPEKTPHPYSEREFQDTDSTSFTDVIHTHTHPYRARTPDHHNWRVMTYHSSLDMGDESVSQPPSDSAHSSNDFYTGEVKTTSTEYSGTNHTSNHADIIHKSRSQHLASYSPRTHRRASMTPEKTLDSSEGHIVVDSDQPPVPPRIWPKEGPKVTGKPKPGVEGGIYW</sequence>